<feature type="region of interest" description="Disordered" evidence="3">
    <location>
        <begin position="3271"/>
        <end position="3338"/>
    </location>
</feature>
<dbReference type="Proteomes" id="UP000003657">
    <property type="component" value="Unassembled WGS sequence"/>
</dbReference>
<evidence type="ECO:0000259" key="6">
    <source>
        <dbReference type="Pfam" id="PF18652"/>
    </source>
</evidence>
<sequence length="3371" mass="367328">MTETKLHYKLYKTKHGWVTATIAATALAIPVIGGSVTSHASADTTATTGIQTVTSGSNAVTATTASATSVTSNTQSVTPDSSKLDQAVQNAKATANVTVNQTPTQTVTGSTVAEAKQKAEQDYQNQATQINQKVANQKANNDATNAANSFNMDNSKKRELDQAVQNAKSTANVNVKQTQTQIYNTGVSGVENTKNKINNDYSTQINNINQAVSAQKAKNDAYNKAVAEANTLNSIADTTRKKLDDAIKAAQAVKGVTVIDGGTSTATVSVSDFEAKKKQIQDQNTQQTNDINAQIQQYRDKLNEYNSKLHQTADTVDSKSVIQKLTIQSEPNAKLTISNANNVIVEQKEHLKFNLIDDMGKGYQILIKDWDKPANFDAIWTNLSKLTYKDRKINKVIMHFSGIGDNWSTTLANNLYYGFSSFNGPKNIKFEWFYEDGTKVNFERSTAYLAVASLNTYLQKNHWGHERTTVILGGKALALYGSSVSIHNGNELYSGKANSIDADGLSRATSGPGEPDQNAIKNFFPNQKDITEPNIPYRWDTANSSDRYYGAGLIALDGSDLTIKVDVKTDDAPIGVIKNTGQWFNMGTVIPETPGIIPPTIHYHHTNVALEKPTPTEVTYHYDTIMPATIPGGTPVSYHYNEISVPIPNPTKKADKEGKTLIAGDESTQHISQYTGVNQKLDKFAVGDAIQYTNDGRLPVSFDLSKWTVTTSNGTNVTAQGKFTQYDKTFEGKKYHVVSWSPTNVSSLKDNETYALNTVLKTLNDGITDGEIDRAVGGGDGVTFGEAHGYDEFNPTTDKAWKEGSQTVNGKIEINEDIAHAKVTMTMPDPAKLANKLSNVAITDNYSKFANLVTVTGTNVYENERNATSDYTIVNNNKVVTATRKNPATANGGTVSLVVDFKVNPDVPSGTKLVNSGSGTINTQTVPTPDAQIVTFTQKPTKHWIEGSQVVDGKTYINNDIVTTQVDMNLPDPKQLAKTLSYVSVGDNYRDFADKTVLQSYKVFENGTDVTSQYTITNQDGILQAVRKNAATTPGGKVSLIATFAINHDVKSGTKLTNRGFGRINNHIVDSNTPQIVTFKQDTSKHWVEGSQVVDDKTYINEDMVHGQVTMTLPNKDSLAKALTDVTLVDDYSDYANKVSYVNAQVFENNTDVTSQYNITNAGNKITATRKNPGATPSGSVRLVANFKLNSNLPSGTKLINRGSGRINNNTVNTNEAKILTYVQSTDKHWVEGSQKVDGKTYIDGDTIHGQVTMTLPDKNTLAKALSTVQVIDDYSKFAKMVDYKSAQVLENGKDVTSEYNISNAYGQVVATRKNATATPSGNVTLNVTWAIHKDVPSGTQLVNSGSGRINSHTVPTPDRNIVTYKQDGLKDWINSQGQIVNGKTYIDNDTVHAKLVMTLPDPKALATPLTKVQLDDNYTNFAKLVDYQSAQVLENGTDVTSQYTITNANGHVIATRKDASKTPGGNVEFRVNFKIHTDVPSGTTLMNSGEVTLNSETVPTPTPKIVTYKPDTDKHWVEGSQVVDGKTYIANDVVNGQVTMTLPEPSKLAEKLKHVSVTDDYSKFVSLVDYQSAQVLENGKDVTSLYTITNSNGHVTATRKDASTTPAGKVTLNVHWRIHKDVKSGTQLVNSGNGRINDETVPTPNRNIVTFKQDGLKDWLNSQNQVVNGKTYIDNDTVHAKLAMNLPDPKALATPLTKVQLDDNYSNFAKLVDYVSSQVLENGTDVTSQYNIVNNNGHVIATRKDASKTPGGKVEFKVNFKIHTDVPSGTTLMNSGEVTLNTETIPTPTPNIVTYKPNTDKHWVEGTQVVDGKTYIDNDFVHSQVTMTLPDPTKLAEKLKHVSVTDDYSRFAKMVDYKSAQVLENGKDVTAQYNITNANGKVVATRKDASTTPNGSVTLNVTWRIHTDVKSGTVFVNGGDGRINDETVPTPDRNIVTYKQDGFKDWINSQNQVVNDKTYIDNDVVHAKLVTTLPNPKALATPLTKVQLDDDYTSYAKMVDYVGARVLENGTDVTNQYNIVNANGHVKATRKDPSKAPNGNAELRVDFRIHTDVPSGTKLFNSGSVTLNTETIPTPTPSVETYRQDTDKHWVEGSQVVDGKTYIDGDNVSAQVSMTLPEPSKLAEKLKRVVVTDDFSKFADKVDYKSAKVLENGKDVTAQYDIKVANGKVIATRKDASTTPAGKVVLQAFWKVHNDIESNTQLVNSGSGQINDEVVPTPDRTIVTYKQDTEKHWRDDGGQIVDGKIAINDDVVTARVDMTLPKEENLAKPLDKIQLVDDFSKFANKVTLQAVHVYENGKDVTDQYDIHIENGRVVATRKDASKVYDHTGAANATMKATLKANKTLNVNDLVHTASANVNDSKVFAVNRLAFNRLFARSFITSNLAVTSDDNIKSQIDMAVPTNVDAKTPMTVTSDYSNFAKYVNVKDATVYENGKNVTADYTIKDDKAGHVTAIKKDSSESDGGQVSLVVDYEVNHGIPNGTILENHGSGTLNGQDVPTNTPSITTYTQDTNKHWVEGDQNVDGKIYVNGSTAHAQVSMTLPDQSKLINKLLNVSIDDDYSKFAKLVDYKSAKVLENGKDVTSEYTIKNTNDHVTAVRKDASKTPAGNVQLLVDFEIHKDVKSGTELVNGGSGTLNKNTVPTNTPSIWTYTPDGEKHWVLDNNVTDNKIYFSGDKAVAQVSVDLPDASKLATPLNKLVLVDNYSDFADKVKLDSAKVLENGKDVTSEYDLTNKDGKVVATRKDAAKTPSGKAVLVTTFTINNGIENATALHNKGSVTVDSITDEVPDTPIVVFTPKAHKDVELGGDVKGDTENSVDGSLILNGSVVTYPITTSDLPAERAEDITKRVVKDTLDKNAEFVGFKAWIENDKGELEDVTSHYKLDKNGQDLTFTEDSYLLGLYNKDKSKQTHTPIIDLVVKAKGDAQKITNKATVLTNDNVTETNEVSVDTPAKPTPTKVDKNEKGVNIDGKNVLPGSVNNYELTMDLAKFKGIKVTDQDLAKGFYFVDDYPEEALDVDPQTFTYKTVDGKTVKGLSAKVYQSLSEVPENVATALKANGITPSGAFVLISADTPAQFFKDYVETGTNIIVNAPMKVKEGFAGKYQNKAWQLIFGQGEATDIVSNNVPKIDPKKDIVISADNRTSLNNHTIELGQNFDYLLKGGILDKDQGHDIYEYKWIDDYDENHDQYNGQFIAPLTVDVTLKDGTVLKAGTDISNHVSQNIDTKTGSVEFSVDKDFLDKVDFDKSGFAADILMSVKRIKAGEVDNTYTNIINGQKFGSNTVHSTTPEPKEPETPATPKTPETPSVPVAQTQTPATPQPVKMVTSTPAPKTPELPALPQTGEANDTLAEEVVGFAAIVAALGMAGTSLKKRED</sequence>
<dbReference type="Pfam" id="PF18652">
    <property type="entry name" value="Adhesin_P1_N"/>
    <property type="match status" value="2"/>
</dbReference>
<keyword evidence="7" id="KW-0614">Plasmid</keyword>
<name>H7G1M0_9LACO</name>
<dbReference type="InterPro" id="IPR022263">
    <property type="entry name" value="KxYKxGKxW"/>
</dbReference>
<dbReference type="Gene3D" id="2.60.530.10">
    <property type="entry name" value="Major cell-surface adhesin PAc"/>
    <property type="match status" value="1"/>
</dbReference>
<feature type="domain" description="Adhesin isopeptide-forming adherence" evidence="5">
    <location>
        <begin position="2085"/>
        <end position="2176"/>
    </location>
</feature>
<evidence type="ECO:0000256" key="1">
    <source>
        <dbReference type="ARBA" id="ARBA00022729"/>
    </source>
</evidence>
<feature type="compositionally biased region" description="Low complexity" evidence="3">
    <location>
        <begin position="3292"/>
        <end position="3301"/>
    </location>
</feature>
<dbReference type="NCBIfam" id="TIGR04228">
    <property type="entry name" value="isopep_sspB_C2"/>
    <property type="match status" value="1"/>
</dbReference>
<comment type="caution">
    <text evidence="7">The sequence shown here is derived from an EMBL/GenBank/DDBJ whole genome shotgun (WGS) entry which is preliminary data.</text>
</comment>
<gene>
    <name evidence="7" type="ORF">SMXD51_08694</name>
</gene>
<feature type="domain" description="Antigen I/II N-terminal" evidence="6">
    <location>
        <begin position="151"/>
        <end position="236"/>
    </location>
</feature>
<organism evidence="7 8">
    <name type="scientific">Ligilactobacillus salivarius SMXD51</name>
    <dbReference type="NCBI Taxonomy" id="1108963"/>
    <lineage>
        <taxon>Bacteria</taxon>
        <taxon>Bacillati</taxon>
        <taxon>Bacillota</taxon>
        <taxon>Bacilli</taxon>
        <taxon>Lactobacillales</taxon>
        <taxon>Lactobacillaceae</taxon>
        <taxon>Ligilactobacillus</taxon>
    </lineage>
</organism>
<dbReference type="Pfam" id="PF19258">
    <property type="entry name" value="KxYKxGKxW_sig"/>
    <property type="match status" value="1"/>
</dbReference>
<feature type="domain" description="Adhesin isopeptide-forming adherence" evidence="5">
    <location>
        <begin position="1510"/>
        <end position="1603"/>
    </location>
</feature>
<feature type="domain" description="Adhesin isopeptide-forming adherence" evidence="5">
    <location>
        <begin position="2954"/>
        <end position="3123"/>
    </location>
</feature>
<dbReference type="InterPro" id="IPR026345">
    <property type="entry name" value="Adh_isopep-form_adh_dom"/>
</dbReference>
<dbReference type="InterPro" id="IPR041324">
    <property type="entry name" value="AgI/II_N"/>
</dbReference>
<dbReference type="Pfam" id="PF16364">
    <property type="entry name" value="Antigen_C"/>
    <property type="match status" value="1"/>
</dbReference>
<dbReference type="InterPro" id="IPR032300">
    <property type="entry name" value="Antigen_C"/>
</dbReference>
<dbReference type="InterPro" id="IPR036234">
    <property type="entry name" value="SA_I/II_PAC_V_sf"/>
</dbReference>
<proteinExistence type="predicted"/>
<dbReference type="SUPFAM" id="SSF74914">
    <property type="entry name" value="V-region of surface antigen I/II (SA I/II, PAC)"/>
    <property type="match status" value="1"/>
</dbReference>
<evidence type="ECO:0000259" key="4">
    <source>
        <dbReference type="Pfam" id="PF16364"/>
    </source>
</evidence>
<protein>
    <submittedName>
        <fullName evidence="7">Surface protein A</fullName>
    </submittedName>
</protein>
<feature type="coiled-coil region" evidence="2">
    <location>
        <begin position="270"/>
        <end position="315"/>
    </location>
</feature>
<dbReference type="Pfam" id="PF17998">
    <property type="entry name" value="AgI_II_C2"/>
    <property type="match status" value="7"/>
</dbReference>
<dbReference type="EMBL" id="AICL01000008">
    <property type="protein sequence ID" value="EIA31845.1"/>
    <property type="molecule type" value="Genomic_DNA"/>
</dbReference>
<dbReference type="PATRIC" id="fig|1108963.3.peg.225"/>
<keyword evidence="2" id="KW-0175">Coiled coil</keyword>
<reference evidence="7 8" key="1">
    <citation type="journal article" date="2012" name="J. Bacteriol.">
        <title>Genome Sequence of Lactobacillus salivarius SMXD51, a Potential Probiotic Strain Isolated from Chicken Cecum, Showing Anti-Campylobacter Activity.</title>
        <authorList>
            <person name="Kergourlay G."/>
            <person name="Messaoudi S."/>
            <person name="Dousset X."/>
            <person name="Prevost H."/>
        </authorList>
    </citation>
    <scope>NUCLEOTIDE SEQUENCE [LARGE SCALE GENOMIC DNA]</scope>
    <source>
        <strain evidence="7 8">SMXD51</strain>
        <plasmid evidence="7">pLS51B</plasmid>
    </source>
</reference>
<accession>H7G1M0</accession>
<keyword evidence="1" id="KW-0732">Signal</keyword>
<feature type="domain" description="Adhesin isopeptide-forming adherence" evidence="5">
    <location>
        <begin position="1371"/>
        <end position="1475"/>
    </location>
</feature>
<feature type="domain" description="Antigen I/II N-terminal" evidence="6">
    <location>
        <begin position="71"/>
        <end position="146"/>
    </location>
</feature>
<feature type="compositionally biased region" description="Polar residues" evidence="3">
    <location>
        <begin position="3271"/>
        <end position="3282"/>
    </location>
</feature>
<dbReference type="Gene3D" id="2.60.40.740">
    <property type="match status" value="5"/>
</dbReference>
<evidence type="ECO:0000313" key="7">
    <source>
        <dbReference type="EMBL" id="EIA31845.1"/>
    </source>
</evidence>
<feature type="domain" description="Adhesin isopeptide-forming adherence" evidence="5">
    <location>
        <begin position="2510"/>
        <end position="2644"/>
    </location>
</feature>
<evidence type="ECO:0000256" key="3">
    <source>
        <dbReference type="SAM" id="MobiDB-lite"/>
    </source>
</evidence>
<evidence type="ECO:0000259" key="5">
    <source>
        <dbReference type="Pfam" id="PF17998"/>
    </source>
</evidence>
<dbReference type="HOGENOM" id="CLU_225044_0_0_9"/>
<feature type="domain" description="Adhesin isopeptide-forming adherence" evidence="5">
    <location>
        <begin position="1229"/>
        <end position="1315"/>
    </location>
</feature>
<geneLocation type="plasmid" evidence="7">
    <name>pLS51B</name>
</geneLocation>
<evidence type="ECO:0000256" key="2">
    <source>
        <dbReference type="SAM" id="Coils"/>
    </source>
</evidence>
<dbReference type="RefSeq" id="WP_004564437.1">
    <property type="nucleotide sequence ID" value="NZ_AICL01000008.1"/>
</dbReference>
<feature type="domain" description="Adhesin isopeptide-forming adherence" evidence="5">
    <location>
        <begin position="1797"/>
        <end position="1889"/>
    </location>
</feature>
<evidence type="ECO:0000313" key="8">
    <source>
        <dbReference type="Proteomes" id="UP000003657"/>
    </source>
</evidence>
<feature type="domain" description="Cell surface antigen C-terminal" evidence="4">
    <location>
        <begin position="3127"/>
        <end position="3285"/>
    </location>
</feature>
<feature type="coiled-coil region" evidence="2">
    <location>
        <begin position="113"/>
        <end position="140"/>
    </location>
</feature>